<dbReference type="Proteomes" id="UP000807716">
    <property type="component" value="Unassembled WGS sequence"/>
</dbReference>
<dbReference type="InterPro" id="IPR003462">
    <property type="entry name" value="ODC_Mu_crystall"/>
</dbReference>
<proteinExistence type="inferred from homology"/>
<dbReference type="Gene3D" id="3.30.1780.10">
    <property type="entry name" value="ornithine cyclodeaminase, domain 1"/>
    <property type="match status" value="1"/>
</dbReference>
<dbReference type="OrthoDB" id="41492at2759"/>
<evidence type="ECO:0000313" key="3">
    <source>
        <dbReference type="Proteomes" id="UP000807716"/>
    </source>
</evidence>
<name>A0A9P6U6R6_9FUNG</name>
<dbReference type="InterPro" id="IPR036291">
    <property type="entry name" value="NAD(P)-bd_dom_sf"/>
</dbReference>
<comment type="similarity">
    <text evidence="1">Belongs to the ornithine cyclodeaminase/mu-crystallin family.</text>
</comment>
<sequence>MPPVRILSFDQVQATLSALKADQILRNQAQAFYAFKNQQTQTPQRISTTSKDHTTLYMPARIDSMTSVVKIVSIPLQSSPFGLPGFSVVLDNDTAEARGLVNARLLTAVRTAAGSALATKMVLEARSKTTTEEPLNLVVFGSGAQAKAHVQLIIQSVPSPFRIAKVTIVNRTAPRGEALLKDLGHLFPSVPLELVLTATEPESSSSPSLEQAVRQADIICTCTNSREPLFDSTWVRPGTHLNLVGSFKPEMQEIDQALVQRSHIIVDSTEACAHEAGELMRAQKWKDEHPEQTTYRGVLAELGELVDAQGNILYDRVPSAWKRAAGNSSSSSKDKREGDDDSSFVTLFKSVGIAAQDVAITCLVLEEAEANNIGTMVEL</sequence>
<comment type="caution">
    <text evidence="2">The sequence shown here is derived from an EMBL/GenBank/DDBJ whole genome shotgun (WGS) entry which is preliminary data.</text>
</comment>
<dbReference type="EMBL" id="JAAAJB010000213">
    <property type="protein sequence ID" value="KAG0261551.1"/>
    <property type="molecule type" value="Genomic_DNA"/>
</dbReference>
<keyword evidence="3" id="KW-1185">Reference proteome</keyword>
<dbReference type="AlphaFoldDB" id="A0A9P6U6R6"/>
<evidence type="ECO:0000313" key="2">
    <source>
        <dbReference type="EMBL" id="KAG0261551.1"/>
    </source>
</evidence>
<evidence type="ECO:0000256" key="1">
    <source>
        <dbReference type="ARBA" id="ARBA00008903"/>
    </source>
</evidence>
<evidence type="ECO:0008006" key="4">
    <source>
        <dbReference type="Google" id="ProtNLM"/>
    </source>
</evidence>
<dbReference type="Gene3D" id="3.40.50.720">
    <property type="entry name" value="NAD(P)-binding Rossmann-like Domain"/>
    <property type="match status" value="1"/>
</dbReference>
<reference evidence="2" key="1">
    <citation type="journal article" date="2020" name="Fungal Divers.">
        <title>Resolving the Mortierellaceae phylogeny through synthesis of multi-gene phylogenetics and phylogenomics.</title>
        <authorList>
            <person name="Vandepol N."/>
            <person name="Liber J."/>
            <person name="Desiro A."/>
            <person name="Na H."/>
            <person name="Kennedy M."/>
            <person name="Barry K."/>
            <person name="Grigoriev I.V."/>
            <person name="Miller A.N."/>
            <person name="O'Donnell K."/>
            <person name="Stajich J.E."/>
            <person name="Bonito G."/>
        </authorList>
    </citation>
    <scope>NUCLEOTIDE SEQUENCE</scope>
    <source>
        <strain evidence="2">BC1065</strain>
    </source>
</reference>
<accession>A0A9P6U6R6</accession>
<organism evidence="2 3">
    <name type="scientific">Actinomortierella ambigua</name>
    <dbReference type="NCBI Taxonomy" id="1343610"/>
    <lineage>
        <taxon>Eukaryota</taxon>
        <taxon>Fungi</taxon>
        <taxon>Fungi incertae sedis</taxon>
        <taxon>Mucoromycota</taxon>
        <taxon>Mortierellomycotina</taxon>
        <taxon>Mortierellomycetes</taxon>
        <taxon>Mortierellales</taxon>
        <taxon>Mortierellaceae</taxon>
        <taxon>Actinomortierella</taxon>
    </lineage>
</organism>
<dbReference type="PANTHER" id="PTHR13812">
    <property type="entry name" value="KETIMINE REDUCTASE MU-CRYSTALLIN"/>
    <property type="match status" value="1"/>
</dbReference>
<dbReference type="GO" id="GO:0005737">
    <property type="term" value="C:cytoplasm"/>
    <property type="evidence" value="ECO:0007669"/>
    <property type="project" value="TreeGrafter"/>
</dbReference>
<dbReference type="PIRSF" id="PIRSF001439">
    <property type="entry name" value="CryM"/>
    <property type="match status" value="1"/>
</dbReference>
<dbReference type="InterPro" id="IPR023401">
    <property type="entry name" value="ODC_N"/>
</dbReference>
<dbReference type="SUPFAM" id="SSF51735">
    <property type="entry name" value="NAD(P)-binding Rossmann-fold domains"/>
    <property type="match status" value="1"/>
</dbReference>
<dbReference type="Pfam" id="PF02423">
    <property type="entry name" value="OCD_Mu_crystall"/>
    <property type="match status" value="1"/>
</dbReference>
<gene>
    <name evidence="2" type="ORF">DFQ27_002911</name>
</gene>
<dbReference type="PANTHER" id="PTHR13812:SF19">
    <property type="entry name" value="KETIMINE REDUCTASE MU-CRYSTALLIN"/>
    <property type="match status" value="1"/>
</dbReference>
<protein>
    <recommendedName>
        <fullName evidence="4">Ornithine cyclodeaminase</fullName>
    </recommendedName>
</protein>